<organism evidence="1 2">
    <name type="scientific">Pandoraea horticolens</name>
    <dbReference type="NCBI Taxonomy" id="2508298"/>
    <lineage>
        <taxon>Bacteria</taxon>
        <taxon>Pseudomonadati</taxon>
        <taxon>Pseudomonadota</taxon>
        <taxon>Betaproteobacteria</taxon>
        <taxon>Burkholderiales</taxon>
        <taxon>Burkholderiaceae</taxon>
        <taxon>Pandoraea</taxon>
    </lineage>
</organism>
<dbReference type="RefSeq" id="WP_150620567.1">
    <property type="nucleotide sequence ID" value="NZ_CABPSM010000005.1"/>
</dbReference>
<keyword evidence="2" id="KW-1185">Reference proteome</keyword>
<protein>
    <submittedName>
        <fullName evidence="1">Uncharacterized protein</fullName>
    </submittedName>
</protein>
<dbReference type="AlphaFoldDB" id="A0A5E4UUA9"/>
<sequence>MFDYTPGQKIGDAIRSDPLGTVKDAAKVVIGGVTAKTGAGLCMSGLGCTAGIPMAAFGLSDAAEGTDGLYNHYNGINSFGVNPLG</sequence>
<name>A0A5E4UUA9_9BURK</name>
<dbReference type="EMBL" id="CABPSM010000005">
    <property type="protein sequence ID" value="VVE03537.1"/>
    <property type="molecule type" value="Genomic_DNA"/>
</dbReference>
<evidence type="ECO:0000313" key="1">
    <source>
        <dbReference type="EMBL" id="VVE03537.1"/>
    </source>
</evidence>
<reference evidence="1 2" key="1">
    <citation type="submission" date="2019-08" db="EMBL/GenBank/DDBJ databases">
        <authorList>
            <person name="Peeters C."/>
        </authorList>
    </citation>
    <scope>NUCLEOTIDE SEQUENCE [LARGE SCALE GENOMIC DNA]</scope>
    <source>
        <strain evidence="1 2">LMG 31112</strain>
    </source>
</reference>
<gene>
    <name evidence="1" type="ORF">PHO31112_02260</name>
</gene>
<evidence type="ECO:0000313" key="2">
    <source>
        <dbReference type="Proteomes" id="UP000343317"/>
    </source>
</evidence>
<proteinExistence type="predicted"/>
<accession>A0A5E4UUA9</accession>
<dbReference type="Proteomes" id="UP000343317">
    <property type="component" value="Unassembled WGS sequence"/>
</dbReference>